<organism evidence="9 10">
    <name type="scientific">Syntrophorhabdus aromaticivorans</name>
    <dbReference type="NCBI Taxonomy" id="328301"/>
    <lineage>
        <taxon>Bacteria</taxon>
        <taxon>Pseudomonadati</taxon>
        <taxon>Thermodesulfobacteriota</taxon>
        <taxon>Syntrophorhabdia</taxon>
        <taxon>Syntrophorhabdales</taxon>
        <taxon>Syntrophorhabdaceae</taxon>
        <taxon>Syntrophorhabdus</taxon>
    </lineage>
</organism>
<dbReference type="GO" id="GO:0046872">
    <property type="term" value="F:metal ion binding"/>
    <property type="evidence" value="ECO:0007669"/>
    <property type="project" value="UniProtKB-KW"/>
</dbReference>
<keyword evidence="7" id="KW-0411">Iron-sulfur</keyword>
<evidence type="ECO:0000256" key="2">
    <source>
        <dbReference type="ARBA" id="ARBA00022485"/>
    </source>
</evidence>
<dbReference type="EMBL" id="JAAYEE010000004">
    <property type="protein sequence ID" value="NLW33868.1"/>
    <property type="molecule type" value="Genomic_DNA"/>
</dbReference>
<dbReference type="InterPro" id="IPR050572">
    <property type="entry name" value="Fe-S_Ferredoxin"/>
</dbReference>
<dbReference type="PROSITE" id="PS00198">
    <property type="entry name" value="4FE4S_FER_1"/>
    <property type="match status" value="1"/>
</dbReference>
<feature type="non-terminal residue" evidence="9">
    <location>
        <position position="1"/>
    </location>
</feature>
<evidence type="ECO:0000256" key="3">
    <source>
        <dbReference type="ARBA" id="ARBA00022723"/>
    </source>
</evidence>
<dbReference type="PANTHER" id="PTHR43687">
    <property type="entry name" value="ADENYLYLSULFATE REDUCTASE, BETA SUBUNIT"/>
    <property type="match status" value="1"/>
</dbReference>
<keyword evidence="5" id="KW-0249">Electron transport</keyword>
<keyword evidence="3" id="KW-0479">Metal-binding</keyword>
<evidence type="ECO:0000313" key="9">
    <source>
        <dbReference type="EMBL" id="NLW33868.1"/>
    </source>
</evidence>
<keyword evidence="6" id="KW-0408">Iron</keyword>
<sequence length="239" mass="25693">ILFRDMRTYGFKEDYYREAAGKGVRFIRYEPENKPQVEPGEAEDGHPVLRVTAMDYVLGKNLELDADIIALAAAIIPSAGSQEISRLFKVALGPDGFCQEAHVKLRPVDFAAEGVYLCGTAHYPKLISETVGQAYGAAGRALTLLANDTVVASGSVCTVNEKMCMGCGACAPACTYNAIELHDTKQGKKAEVVPVLCKGCGLCNSKCPTGAIQLKHYTDEEIFSQILAGLYKNGDYAAN</sequence>
<dbReference type="SUPFAM" id="SSF54862">
    <property type="entry name" value="4Fe-4S ferredoxins"/>
    <property type="match status" value="1"/>
</dbReference>
<protein>
    <submittedName>
        <fullName evidence="9">CoB--CoM heterodisulfide reductase iron-sulfur subunit A family protein</fullName>
    </submittedName>
</protein>
<proteinExistence type="predicted"/>
<reference evidence="9" key="2">
    <citation type="submission" date="2020-01" db="EMBL/GenBank/DDBJ databases">
        <authorList>
            <person name="Campanaro S."/>
        </authorList>
    </citation>
    <scope>NUCLEOTIDE SEQUENCE</scope>
    <source>
        <strain evidence="9">AS06rmzACSIP_7</strain>
    </source>
</reference>
<evidence type="ECO:0000256" key="5">
    <source>
        <dbReference type="ARBA" id="ARBA00022982"/>
    </source>
</evidence>
<evidence type="ECO:0000313" key="10">
    <source>
        <dbReference type="Proteomes" id="UP000777265"/>
    </source>
</evidence>
<dbReference type="Proteomes" id="UP000777265">
    <property type="component" value="Unassembled WGS sequence"/>
</dbReference>
<dbReference type="Pfam" id="PF12838">
    <property type="entry name" value="Fer4_7"/>
    <property type="match status" value="1"/>
</dbReference>
<dbReference type="InterPro" id="IPR017896">
    <property type="entry name" value="4Fe4S_Fe-S-bd"/>
</dbReference>
<evidence type="ECO:0000259" key="8">
    <source>
        <dbReference type="PROSITE" id="PS51379"/>
    </source>
</evidence>
<dbReference type="GO" id="GO:0051539">
    <property type="term" value="F:4 iron, 4 sulfur cluster binding"/>
    <property type="evidence" value="ECO:0007669"/>
    <property type="project" value="UniProtKB-KW"/>
</dbReference>
<keyword evidence="4" id="KW-0677">Repeat</keyword>
<keyword evidence="1" id="KW-0813">Transport</keyword>
<evidence type="ECO:0000256" key="4">
    <source>
        <dbReference type="ARBA" id="ARBA00022737"/>
    </source>
</evidence>
<comment type="caution">
    <text evidence="9">The sequence shown here is derived from an EMBL/GenBank/DDBJ whole genome shotgun (WGS) entry which is preliminary data.</text>
</comment>
<feature type="domain" description="4Fe-4S ferredoxin-type" evidence="8">
    <location>
        <begin position="188"/>
        <end position="217"/>
    </location>
</feature>
<dbReference type="InterPro" id="IPR017900">
    <property type="entry name" value="4Fe4S_Fe_S_CS"/>
</dbReference>
<evidence type="ECO:0000256" key="7">
    <source>
        <dbReference type="ARBA" id="ARBA00023014"/>
    </source>
</evidence>
<reference evidence="9" key="1">
    <citation type="journal article" date="2020" name="Biotechnol. Biofuels">
        <title>New insights from the biogas microbiome by comprehensive genome-resolved metagenomics of nearly 1600 species originating from multiple anaerobic digesters.</title>
        <authorList>
            <person name="Campanaro S."/>
            <person name="Treu L."/>
            <person name="Rodriguez-R L.M."/>
            <person name="Kovalovszki A."/>
            <person name="Ziels R.M."/>
            <person name="Maus I."/>
            <person name="Zhu X."/>
            <person name="Kougias P.G."/>
            <person name="Basile A."/>
            <person name="Luo G."/>
            <person name="Schluter A."/>
            <person name="Konstantinidis K.T."/>
            <person name="Angelidaki I."/>
        </authorList>
    </citation>
    <scope>NUCLEOTIDE SEQUENCE</scope>
    <source>
        <strain evidence="9">AS06rmzACSIP_7</strain>
    </source>
</reference>
<accession>A0A971M0X4</accession>
<keyword evidence="2" id="KW-0004">4Fe-4S</keyword>
<dbReference type="PANTHER" id="PTHR43687:SF6">
    <property type="entry name" value="L-ASPARTATE SEMIALDEHYDE SULFURTRANSFERASE IRON-SULFUR SUBUNIT"/>
    <property type="match status" value="1"/>
</dbReference>
<feature type="domain" description="4Fe-4S ferredoxin-type" evidence="8">
    <location>
        <begin position="155"/>
        <end position="184"/>
    </location>
</feature>
<dbReference type="AlphaFoldDB" id="A0A971M0X4"/>
<evidence type="ECO:0000256" key="1">
    <source>
        <dbReference type="ARBA" id="ARBA00022448"/>
    </source>
</evidence>
<dbReference type="Gene3D" id="3.30.70.20">
    <property type="match status" value="2"/>
</dbReference>
<evidence type="ECO:0000256" key="6">
    <source>
        <dbReference type="ARBA" id="ARBA00023004"/>
    </source>
</evidence>
<name>A0A971M0X4_9BACT</name>
<dbReference type="PROSITE" id="PS51379">
    <property type="entry name" value="4FE4S_FER_2"/>
    <property type="match status" value="2"/>
</dbReference>
<gene>
    <name evidence="9" type="ORF">GXY80_00095</name>
</gene>